<organism evidence="2 3">
    <name type="scientific">Cetraspora pellucida</name>
    <dbReference type="NCBI Taxonomy" id="1433469"/>
    <lineage>
        <taxon>Eukaryota</taxon>
        <taxon>Fungi</taxon>
        <taxon>Fungi incertae sedis</taxon>
        <taxon>Mucoromycota</taxon>
        <taxon>Glomeromycotina</taxon>
        <taxon>Glomeromycetes</taxon>
        <taxon>Diversisporales</taxon>
        <taxon>Gigasporaceae</taxon>
        <taxon>Cetraspora</taxon>
    </lineage>
</organism>
<dbReference type="EMBL" id="CAJVQA010000072">
    <property type="protein sequence ID" value="CAG8454164.1"/>
    <property type="molecule type" value="Genomic_DNA"/>
</dbReference>
<proteinExistence type="predicted"/>
<accession>A0A9N8VKL9</accession>
<reference evidence="2" key="1">
    <citation type="submission" date="2021-06" db="EMBL/GenBank/DDBJ databases">
        <authorList>
            <person name="Kallberg Y."/>
            <person name="Tangrot J."/>
            <person name="Rosling A."/>
        </authorList>
    </citation>
    <scope>NUCLEOTIDE SEQUENCE</scope>
    <source>
        <strain evidence="2">FL966</strain>
    </source>
</reference>
<feature type="coiled-coil region" evidence="1">
    <location>
        <begin position="31"/>
        <end position="58"/>
    </location>
</feature>
<name>A0A9N8VKL9_9GLOM</name>
<keyword evidence="1" id="KW-0175">Coiled coil</keyword>
<evidence type="ECO:0000313" key="2">
    <source>
        <dbReference type="EMBL" id="CAG8454164.1"/>
    </source>
</evidence>
<keyword evidence="3" id="KW-1185">Reference proteome</keyword>
<dbReference type="AlphaFoldDB" id="A0A9N8VKL9"/>
<comment type="caution">
    <text evidence="2">The sequence shown here is derived from an EMBL/GenBank/DDBJ whole genome shotgun (WGS) entry which is preliminary data.</text>
</comment>
<dbReference type="Proteomes" id="UP000789759">
    <property type="component" value="Unassembled WGS sequence"/>
</dbReference>
<gene>
    <name evidence="2" type="ORF">CPELLU_LOCUS302</name>
</gene>
<evidence type="ECO:0000313" key="3">
    <source>
        <dbReference type="Proteomes" id="UP000789759"/>
    </source>
</evidence>
<protein>
    <submittedName>
        <fullName evidence="2">200_t:CDS:1</fullName>
    </submittedName>
</protein>
<evidence type="ECO:0000256" key="1">
    <source>
        <dbReference type="SAM" id="Coils"/>
    </source>
</evidence>
<sequence length="61" mass="7227">MIKTSNTISNSQGLPITSPLKKYIDPEDSYQRLLSLRISKLENRVQMLEEMFEREKKRTKI</sequence>